<dbReference type="PROSITE" id="PS50902">
    <property type="entry name" value="FLAVODOXIN_LIKE"/>
    <property type="match status" value="1"/>
</dbReference>
<name>A0A2K8KS64_9GAMM</name>
<dbReference type="SUPFAM" id="SSF52218">
    <property type="entry name" value="Flavoproteins"/>
    <property type="match status" value="1"/>
</dbReference>
<organism evidence="7 8">
    <name type="scientific">Reinekea forsetii</name>
    <dbReference type="NCBI Taxonomy" id="1336806"/>
    <lineage>
        <taxon>Bacteria</taxon>
        <taxon>Pseudomonadati</taxon>
        <taxon>Pseudomonadota</taxon>
        <taxon>Gammaproteobacteria</taxon>
        <taxon>Oceanospirillales</taxon>
        <taxon>Saccharospirillaceae</taxon>
        <taxon>Reinekea</taxon>
    </lineage>
</organism>
<evidence type="ECO:0000259" key="5">
    <source>
        <dbReference type="PROSITE" id="PS50902"/>
    </source>
</evidence>
<dbReference type="InterPro" id="IPR017938">
    <property type="entry name" value="Riboflavin_synthase-like_b-brl"/>
</dbReference>
<dbReference type="EC" id="1.6.2.4" evidence="3"/>
<evidence type="ECO:0000256" key="4">
    <source>
        <dbReference type="SAM" id="Phobius"/>
    </source>
</evidence>
<dbReference type="AlphaFoldDB" id="A0A2K8KS64"/>
<dbReference type="GO" id="GO:0010181">
    <property type="term" value="F:FMN binding"/>
    <property type="evidence" value="ECO:0007669"/>
    <property type="project" value="InterPro"/>
</dbReference>
<dbReference type="KEGG" id="rfo:REIFOR_01781"/>
<evidence type="ECO:0000256" key="3">
    <source>
        <dbReference type="ARBA" id="ARBA00023797"/>
    </source>
</evidence>
<dbReference type="GO" id="GO:0003958">
    <property type="term" value="F:NADPH-hemoprotein reductase activity"/>
    <property type="evidence" value="ECO:0007669"/>
    <property type="project" value="UniProtKB-EC"/>
</dbReference>
<dbReference type="Pfam" id="PF00258">
    <property type="entry name" value="Flavodoxin_1"/>
    <property type="match status" value="1"/>
</dbReference>
<dbReference type="Gene3D" id="3.40.50.80">
    <property type="entry name" value="Nucleotide-binding domain of ferredoxin-NADP reductase (FNR) module"/>
    <property type="match status" value="1"/>
</dbReference>
<dbReference type="GO" id="GO:0050660">
    <property type="term" value="F:flavin adenine dinucleotide binding"/>
    <property type="evidence" value="ECO:0007669"/>
    <property type="project" value="TreeGrafter"/>
</dbReference>
<evidence type="ECO:0000259" key="6">
    <source>
        <dbReference type="PROSITE" id="PS51384"/>
    </source>
</evidence>
<dbReference type="Pfam" id="PF00970">
    <property type="entry name" value="FAD_binding_6"/>
    <property type="match status" value="1"/>
</dbReference>
<dbReference type="PRINTS" id="PR00371">
    <property type="entry name" value="FPNCR"/>
</dbReference>
<dbReference type="InterPro" id="IPR005625">
    <property type="entry name" value="PepSY-ass_TM"/>
</dbReference>
<evidence type="ECO:0000256" key="1">
    <source>
        <dbReference type="ARBA" id="ARBA00022630"/>
    </source>
</evidence>
<dbReference type="InterPro" id="IPR029039">
    <property type="entry name" value="Flavoprotein-like_sf"/>
</dbReference>
<dbReference type="Pfam" id="PF00175">
    <property type="entry name" value="NAD_binding_1"/>
    <property type="match status" value="1"/>
</dbReference>
<evidence type="ECO:0000313" key="7">
    <source>
        <dbReference type="EMBL" id="ATX76919.1"/>
    </source>
</evidence>
<dbReference type="InterPro" id="IPR001709">
    <property type="entry name" value="Flavoprot_Pyr_Nucl_cyt_Rdtase"/>
</dbReference>
<evidence type="ECO:0000256" key="2">
    <source>
        <dbReference type="ARBA" id="ARBA00022643"/>
    </source>
</evidence>
<dbReference type="Gene3D" id="2.40.30.10">
    <property type="entry name" value="Translation factors"/>
    <property type="match status" value="1"/>
</dbReference>
<feature type="transmembrane region" description="Helical" evidence="4">
    <location>
        <begin position="292"/>
        <end position="318"/>
    </location>
</feature>
<dbReference type="CDD" id="cd06201">
    <property type="entry name" value="SiR_like2"/>
    <property type="match status" value="1"/>
</dbReference>
<dbReference type="InterPro" id="IPR039261">
    <property type="entry name" value="FNR_nucleotide-bd"/>
</dbReference>
<feature type="transmembrane region" description="Helical" evidence="4">
    <location>
        <begin position="175"/>
        <end position="198"/>
    </location>
</feature>
<dbReference type="InterPro" id="IPR017927">
    <property type="entry name" value="FAD-bd_FR_type"/>
</dbReference>
<dbReference type="PANTHER" id="PTHR19384:SF17">
    <property type="entry name" value="NADPH--CYTOCHROME P450 REDUCTASE"/>
    <property type="match status" value="1"/>
</dbReference>
<keyword evidence="4" id="KW-0812">Transmembrane</keyword>
<keyword evidence="1" id="KW-0285">Flavoprotein</keyword>
<dbReference type="Proteomes" id="UP000229757">
    <property type="component" value="Chromosome"/>
</dbReference>
<keyword evidence="8" id="KW-1185">Reference proteome</keyword>
<keyword evidence="4" id="KW-1133">Transmembrane helix</keyword>
<dbReference type="GO" id="GO:0005829">
    <property type="term" value="C:cytosol"/>
    <property type="evidence" value="ECO:0007669"/>
    <property type="project" value="TreeGrafter"/>
</dbReference>
<dbReference type="EMBL" id="CP011797">
    <property type="protein sequence ID" value="ATX76919.1"/>
    <property type="molecule type" value="Genomic_DNA"/>
</dbReference>
<proteinExistence type="predicted"/>
<dbReference type="InterPro" id="IPR008254">
    <property type="entry name" value="Flavodoxin/NO_synth"/>
</dbReference>
<accession>A0A2K8KS64</accession>
<protein>
    <recommendedName>
        <fullName evidence="3">NADPH--hemoprotein reductase</fullName>
        <ecNumber evidence="3">1.6.2.4</ecNumber>
    </recommendedName>
</protein>
<evidence type="ECO:0000313" key="8">
    <source>
        <dbReference type="Proteomes" id="UP000229757"/>
    </source>
</evidence>
<dbReference type="InterPro" id="IPR001433">
    <property type="entry name" value="OxRdtase_FAD/NAD-bd"/>
</dbReference>
<feature type="domain" description="FAD-binding FR-type" evidence="6">
    <location>
        <begin position="484"/>
        <end position="600"/>
    </location>
</feature>
<reference evidence="7 8" key="1">
    <citation type="journal article" date="2017" name="Environ. Microbiol.">
        <title>Genomic and physiological analyses of 'Reinekea forsetii' reveal a versatile opportunistic lifestyle during spring algae blooms.</title>
        <authorList>
            <person name="Avci B."/>
            <person name="Hahnke R.L."/>
            <person name="Chafee M."/>
            <person name="Fischer T."/>
            <person name="Gruber-Vodicka H."/>
            <person name="Tegetmeyer H.E."/>
            <person name="Harder J."/>
            <person name="Fuchs B.M."/>
            <person name="Amann R.I."/>
            <person name="Teeling H."/>
        </authorList>
    </citation>
    <scope>NUCLEOTIDE SEQUENCE [LARGE SCALE GENOMIC DNA]</scope>
    <source>
        <strain evidence="7 8">Hel1_31_D35</strain>
    </source>
</reference>
<keyword evidence="2" id="KW-0288">FMN</keyword>
<keyword evidence="4" id="KW-0472">Membrane</keyword>
<dbReference type="PANTHER" id="PTHR19384">
    <property type="entry name" value="NITRIC OXIDE SYNTHASE-RELATED"/>
    <property type="match status" value="1"/>
</dbReference>
<dbReference type="PROSITE" id="PS51384">
    <property type="entry name" value="FAD_FR"/>
    <property type="match status" value="1"/>
</dbReference>
<dbReference type="SUPFAM" id="SSF52343">
    <property type="entry name" value="Ferredoxin reductase-like, C-terminal NADP-linked domain"/>
    <property type="match status" value="1"/>
</dbReference>
<feature type="domain" description="Flavodoxin-like" evidence="5">
    <location>
        <begin position="338"/>
        <end position="473"/>
    </location>
</feature>
<gene>
    <name evidence="7" type="ORF">REIFOR_01781</name>
</gene>
<dbReference type="Gene3D" id="3.40.50.360">
    <property type="match status" value="1"/>
</dbReference>
<feature type="transmembrane region" description="Helical" evidence="4">
    <location>
        <begin position="126"/>
        <end position="147"/>
    </location>
</feature>
<dbReference type="Pfam" id="PF03929">
    <property type="entry name" value="PepSY_TM"/>
    <property type="match status" value="1"/>
</dbReference>
<dbReference type="InterPro" id="IPR008333">
    <property type="entry name" value="Cbr1-like_FAD-bd_dom"/>
</dbReference>
<sequence>MPAMLRTFHSVAAWLAALLVLVLALTGVVLAASPLIDRAQARVSGTSALSVAEVVGRIVEHYPSTEQIERTPSGSLIVYFSAAQNSVADRVDPITGQAIAPYQLSPVMVWIKSLHRSLLLDTPGRVVSATAALMMLLLSLSGAVLLLRRLGGWRRLLGPVQGPLRSRIHAELGRFAVLGLILSASTGLYMSATTLGLLPDNQQMDPLFPDSVSIGTPAPVGQLLALQDLPIGALRDLVFPYPGDPADVFSLRTRDGLGFVDQNSGELLSFRSFGPLQRVYEFIYMLHTGEGLWWLALILGLTTLTVPVMTYTGLAIWWRRRAALVTIADNSPAVQADTILLVGSEGNTTWAFAKTLFDALIEAGHRVHIDSMNALADSYPKAKQLFILTSTYGDGAAPSSAQQFLAKLARIPDERSIPVAVLGFGDRQFAQFGAYAIAVKDELDRKGWPALQPLTLVDRQSCQTFSRWGQELSNYLGSPFELAHQPVRLPTSSLQLLSRTLYGEAVDAPIVVLRFGLGKKPKLPSFSAGDLVGIYPPEQTSARFYSLASCSGDGEMEICVRQQDGGICSNYLHSLAVGDSIAAYIQVNAQFRPNSESRPSILIGAGTGIAPLVGFIRHNQRHQLMSLYWGGRHPDADYLFATELARYLADNRLSRLVTAFSRHADAPGYVQDRILTDGPELRRLVLQGGEFLICGGKAMSVGVQEALNTVLAPLGIDVNRLKSTGRYREDIY</sequence>
<dbReference type="SUPFAM" id="SSF63380">
    <property type="entry name" value="Riboflavin synthase domain-like"/>
    <property type="match status" value="1"/>
</dbReference>